<dbReference type="OrthoDB" id="8909511at2"/>
<sequence>MSKSNTFENDLLKLIFNGTAIANLADNAASSPFTNLYLALHTADPGEAGSQNTSEVSYTGYARVAVARTSAGWTVTDNSVSPAAAVEFGEMTAGTPGTATYVSVGTASSGAGKILYSGSLTPSVAYNVGVVPRLRTTSTITED</sequence>
<dbReference type="RefSeq" id="WP_088605457.1">
    <property type="nucleotide sequence ID" value="NZ_NJIH01000013.1"/>
</dbReference>
<keyword evidence="2" id="KW-1185">Reference proteome</keyword>
<dbReference type="Pfam" id="PF23140">
    <property type="entry name" value="Gp80"/>
    <property type="match status" value="1"/>
</dbReference>
<dbReference type="InterPro" id="IPR056908">
    <property type="entry name" value="Gp80-like"/>
</dbReference>
<gene>
    <name evidence="1" type="ORF">CEY11_21410</name>
</gene>
<dbReference type="AlphaFoldDB" id="A0A225M567"/>
<name>A0A225M567_9BURK</name>
<evidence type="ECO:0000313" key="1">
    <source>
        <dbReference type="EMBL" id="OWT55270.1"/>
    </source>
</evidence>
<reference evidence="2" key="1">
    <citation type="submission" date="2017-06" db="EMBL/GenBank/DDBJ databases">
        <title>Herbaspirillum phytohormonus sp. nov., isolated from the root nodule of Robinia pseudoacacia in lead-zinc mine.</title>
        <authorList>
            <person name="Fan M."/>
            <person name="Lin Y."/>
        </authorList>
    </citation>
    <scope>NUCLEOTIDE SEQUENCE [LARGE SCALE GENOMIC DNA]</scope>
    <source>
        <strain evidence="2">SC-089</strain>
    </source>
</reference>
<evidence type="ECO:0000313" key="2">
    <source>
        <dbReference type="Proteomes" id="UP000214603"/>
    </source>
</evidence>
<dbReference type="Proteomes" id="UP000214603">
    <property type="component" value="Unassembled WGS sequence"/>
</dbReference>
<dbReference type="EMBL" id="NJIH01000013">
    <property type="protein sequence ID" value="OWT55270.1"/>
    <property type="molecule type" value="Genomic_DNA"/>
</dbReference>
<protein>
    <submittedName>
        <fullName evidence="1">Uncharacterized protein</fullName>
    </submittedName>
</protein>
<organism evidence="1 2">
    <name type="scientific">Candidimonas nitroreducens</name>
    <dbReference type="NCBI Taxonomy" id="683354"/>
    <lineage>
        <taxon>Bacteria</taxon>
        <taxon>Pseudomonadati</taxon>
        <taxon>Pseudomonadota</taxon>
        <taxon>Betaproteobacteria</taxon>
        <taxon>Burkholderiales</taxon>
        <taxon>Alcaligenaceae</taxon>
        <taxon>Candidimonas</taxon>
    </lineage>
</organism>
<proteinExistence type="predicted"/>
<comment type="caution">
    <text evidence="1">The sequence shown here is derived from an EMBL/GenBank/DDBJ whole genome shotgun (WGS) entry which is preliminary data.</text>
</comment>
<accession>A0A225M567</accession>